<proteinExistence type="predicted"/>
<evidence type="ECO:0000313" key="1">
    <source>
        <dbReference type="EMBL" id="QGK70211.1"/>
    </source>
</evidence>
<reference evidence="2" key="1">
    <citation type="submission" date="2019-11" db="EMBL/GenBank/DDBJ databases">
        <title>The complete genome sequence of Saccharopolyspora sp. E2A.</title>
        <authorList>
            <person name="Zhang G."/>
        </authorList>
    </citation>
    <scope>NUCLEOTIDE SEQUENCE [LARGE SCALE GENOMIC DNA]</scope>
    <source>
        <strain evidence="2">E2A</strain>
    </source>
</reference>
<dbReference type="RefSeq" id="WP_154076795.1">
    <property type="nucleotide sequence ID" value="NZ_CP045929.1"/>
</dbReference>
<dbReference type="AlphaFoldDB" id="A0A5Q3Q6E0"/>
<keyword evidence="2" id="KW-1185">Reference proteome</keyword>
<organism evidence="1 2">
    <name type="scientific">Allosaccharopolyspora coralli</name>
    <dbReference type="NCBI Taxonomy" id="2665642"/>
    <lineage>
        <taxon>Bacteria</taxon>
        <taxon>Bacillati</taxon>
        <taxon>Actinomycetota</taxon>
        <taxon>Actinomycetes</taxon>
        <taxon>Pseudonocardiales</taxon>
        <taxon>Pseudonocardiaceae</taxon>
        <taxon>Allosaccharopolyspora</taxon>
    </lineage>
</organism>
<sequence>MDRFSVEPLRKDQYKPVSGDQLVGQGFAQEAGERSRLPHTSMWAPSARICADSGSGVIYGKTANSPAPPASPLKSPRWPCAWLQPALAHVNTLLFWSNIDPYGLFGLDMNKRLDLPSSSR</sequence>
<protein>
    <submittedName>
        <fullName evidence="1">Uncharacterized protein</fullName>
    </submittedName>
</protein>
<accession>A0A5Q3Q6E0</accession>
<evidence type="ECO:0000313" key="2">
    <source>
        <dbReference type="Proteomes" id="UP000371041"/>
    </source>
</evidence>
<dbReference type="Proteomes" id="UP000371041">
    <property type="component" value="Chromosome"/>
</dbReference>
<dbReference type="EMBL" id="CP045929">
    <property type="protein sequence ID" value="QGK70211.1"/>
    <property type="molecule type" value="Genomic_DNA"/>
</dbReference>
<name>A0A5Q3Q6E0_9PSEU</name>
<gene>
    <name evidence="1" type="ORF">GIY23_12355</name>
</gene>
<dbReference type="KEGG" id="sace:GIY23_12355"/>